<keyword evidence="3" id="KW-1185">Reference proteome</keyword>
<dbReference type="STRING" id="1325735.A0A428TT19"/>
<dbReference type="Proteomes" id="UP000287144">
    <property type="component" value="Unassembled WGS sequence"/>
</dbReference>
<organism evidence="2 3">
    <name type="scientific">Fusarium oligoseptatum</name>
    <dbReference type="NCBI Taxonomy" id="2604345"/>
    <lineage>
        <taxon>Eukaryota</taxon>
        <taxon>Fungi</taxon>
        <taxon>Dikarya</taxon>
        <taxon>Ascomycota</taxon>
        <taxon>Pezizomycotina</taxon>
        <taxon>Sordariomycetes</taxon>
        <taxon>Hypocreomycetidae</taxon>
        <taxon>Hypocreales</taxon>
        <taxon>Nectriaceae</taxon>
        <taxon>Fusarium</taxon>
        <taxon>Fusarium solani species complex</taxon>
    </lineage>
</organism>
<accession>A0A428TT19</accession>
<protein>
    <submittedName>
        <fullName evidence="2">Uncharacterized protein</fullName>
    </submittedName>
</protein>
<name>A0A428TT19_9HYPO</name>
<evidence type="ECO:0000313" key="2">
    <source>
        <dbReference type="EMBL" id="RSM05198.1"/>
    </source>
</evidence>
<sequence>MLIGVQNDLRAAFDEQLDKIQARIRQNYLLLSGGLGSSPYIREKLSAFCRHNEDLKETKLVVSDQPTMAVSMGLVYNAISNGKLLAEICCPTSFGLVFRMPNDVSIRSRLKSKWQELKRRGLFPNQDSLATGVDWFIKEGTKKANGDEITQPYTTSFLKEEKTRICEVRIILSSKKDPSPVEKDHTQRRIVMQVDLSHSDPIKEYVTWRNKSCVDSQGRKVSEWVRFPADGGQNMRPLLMGLDESDENVGSERREEDAV</sequence>
<evidence type="ECO:0000256" key="1">
    <source>
        <dbReference type="SAM" id="MobiDB-lite"/>
    </source>
</evidence>
<feature type="region of interest" description="Disordered" evidence="1">
    <location>
        <begin position="236"/>
        <end position="259"/>
    </location>
</feature>
<proteinExistence type="predicted"/>
<feature type="compositionally biased region" description="Basic and acidic residues" evidence="1">
    <location>
        <begin position="250"/>
        <end position="259"/>
    </location>
</feature>
<gene>
    <name evidence="2" type="ORF">CEP52_006407</name>
</gene>
<dbReference type="AlphaFoldDB" id="A0A428TT19"/>
<dbReference type="EMBL" id="NKCK01000054">
    <property type="protein sequence ID" value="RSM05198.1"/>
    <property type="molecule type" value="Genomic_DNA"/>
</dbReference>
<evidence type="ECO:0000313" key="3">
    <source>
        <dbReference type="Proteomes" id="UP000287144"/>
    </source>
</evidence>
<comment type="caution">
    <text evidence="2">The sequence shown here is derived from an EMBL/GenBank/DDBJ whole genome shotgun (WGS) entry which is preliminary data.</text>
</comment>
<reference evidence="2 3" key="1">
    <citation type="submission" date="2017-06" db="EMBL/GenBank/DDBJ databases">
        <title>Comparative genomic analysis of Ambrosia Fusariam Clade fungi.</title>
        <authorList>
            <person name="Stajich J.E."/>
            <person name="Carrillo J."/>
            <person name="Kijimoto T."/>
            <person name="Eskalen A."/>
            <person name="O'Donnell K."/>
            <person name="Kasson M."/>
        </authorList>
    </citation>
    <scope>NUCLEOTIDE SEQUENCE [LARGE SCALE GENOMIC DNA]</scope>
    <source>
        <strain evidence="2 3">NRRL62579</strain>
    </source>
</reference>